<name>A0A834HCM0_RHOSS</name>
<dbReference type="GO" id="GO:0003700">
    <property type="term" value="F:DNA-binding transcription factor activity"/>
    <property type="evidence" value="ECO:0007669"/>
    <property type="project" value="InterPro"/>
</dbReference>
<reference evidence="2" key="1">
    <citation type="submission" date="2019-11" db="EMBL/GenBank/DDBJ databases">
        <authorList>
            <person name="Liu Y."/>
            <person name="Hou J."/>
            <person name="Li T.-Q."/>
            <person name="Guan C.-H."/>
            <person name="Wu X."/>
            <person name="Wu H.-Z."/>
            <person name="Ling F."/>
            <person name="Zhang R."/>
            <person name="Shi X.-G."/>
            <person name="Ren J.-P."/>
            <person name="Chen E.-F."/>
            <person name="Sun J.-M."/>
        </authorList>
    </citation>
    <scope>NUCLEOTIDE SEQUENCE</scope>
    <source>
        <strain evidence="2">Adult_tree_wgs_1</strain>
        <tissue evidence="2">Leaves</tissue>
    </source>
</reference>
<dbReference type="Proteomes" id="UP000626092">
    <property type="component" value="Unassembled WGS sequence"/>
</dbReference>
<gene>
    <name evidence="2" type="ORF">RHSIM_Rhsim02G0246400</name>
</gene>
<dbReference type="PANTHER" id="PTHR32002">
    <property type="entry name" value="PROTEIN NLP8"/>
    <property type="match status" value="1"/>
</dbReference>
<comment type="caution">
    <text evidence="2">The sequence shown here is derived from an EMBL/GenBank/DDBJ whole genome shotgun (WGS) entry which is preliminary data.</text>
</comment>
<dbReference type="Pfam" id="PF22922">
    <property type="entry name" value="GAF_NLP"/>
    <property type="match status" value="1"/>
</dbReference>
<protein>
    <recommendedName>
        <fullName evidence="1">NLP1-9 GAF domain-containing protein</fullName>
    </recommendedName>
</protein>
<dbReference type="EMBL" id="WJXA01000002">
    <property type="protein sequence ID" value="KAF7151538.1"/>
    <property type="molecule type" value="Genomic_DNA"/>
</dbReference>
<evidence type="ECO:0000313" key="2">
    <source>
        <dbReference type="EMBL" id="KAF7151538.1"/>
    </source>
</evidence>
<feature type="domain" description="NLP1-9 GAF" evidence="1">
    <location>
        <begin position="201"/>
        <end position="363"/>
    </location>
</feature>
<dbReference type="AlphaFoldDB" id="A0A834HCM0"/>
<organism evidence="2 3">
    <name type="scientific">Rhododendron simsii</name>
    <name type="common">Sims's rhododendron</name>
    <dbReference type="NCBI Taxonomy" id="118357"/>
    <lineage>
        <taxon>Eukaryota</taxon>
        <taxon>Viridiplantae</taxon>
        <taxon>Streptophyta</taxon>
        <taxon>Embryophyta</taxon>
        <taxon>Tracheophyta</taxon>
        <taxon>Spermatophyta</taxon>
        <taxon>Magnoliopsida</taxon>
        <taxon>eudicotyledons</taxon>
        <taxon>Gunneridae</taxon>
        <taxon>Pentapetalae</taxon>
        <taxon>asterids</taxon>
        <taxon>Ericales</taxon>
        <taxon>Ericaceae</taxon>
        <taxon>Ericoideae</taxon>
        <taxon>Rhodoreae</taxon>
        <taxon>Rhododendron</taxon>
    </lineage>
</organism>
<dbReference type="InterPro" id="IPR055081">
    <property type="entry name" value="NLP1-9_GAF"/>
</dbReference>
<dbReference type="PANTHER" id="PTHR32002:SF62">
    <property type="entry name" value="PROTEIN NLP6-LIKE ISOFORM X1"/>
    <property type="match status" value="1"/>
</dbReference>
<evidence type="ECO:0000259" key="1">
    <source>
        <dbReference type="Pfam" id="PF22922"/>
    </source>
</evidence>
<sequence length="402" mass="45740">MGMCREYSFYADAESGEDQLGLPGRVFLNQLPEYTALRCKIGPSWAVPLFDYSGHTCIGVLEILSLSQYDEVLSDWHNKPSAGQISDILQDDRSKPEYNSSYADAECGEEQLGLPGRVFRNKLPEHAPDVGLYTLKEHPQRDLALRCEIVLSWALPVFEQSSHTCVGVLEIAYLMIDNYYSWHDKEFLGRMYAIFQDVDENKDLTTAFQELNMVYESVCKIHDLPLALTWVSCRSCDDLLQSQFQFSVLNHCDEEDDDDYSFYLEFSKVFHLRKGHVAGRIRSFPNLLYCSDVKQFHIDEFPLVPFARDCKLGGWFTMCLQSSYTGDELYVLEFFLPKSTENNENILTKLRLILGTMEKNFKTFKFASGQGLGEALSVEVIDFQSGWRSNVAASSTGSAING</sequence>
<evidence type="ECO:0000313" key="3">
    <source>
        <dbReference type="Proteomes" id="UP000626092"/>
    </source>
</evidence>
<proteinExistence type="predicted"/>
<dbReference type="InterPro" id="IPR045012">
    <property type="entry name" value="NLP"/>
</dbReference>
<accession>A0A834HCM0</accession>
<dbReference type="OrthoDB" id="1302127at2759"/>
<keyword evidence="3" id="KW-1185">Reference proteome</keyword>